<keyword evidence="4" id="KW-0677">Repeat</keyword>
<dbReference type="SMART" id="SM00438">
    <property type="entry name" value="ZnF_NFX"/>
    <property type="match status" value="8"/>
</dbReference>
<dbReference type="CDD" id="cd06006">
    <property type="entry name" value="R3H_unknown_2"/>
    <property type="match status" value="1"/>
</dbReference>
<keyword evidence="8" id="KW-0804">Transcription</keyword>
<dbReference type="CDD" id="cd06008">
    <property type="entry name" value="NF-X1-zinc-finger"/>
    <property type="match status" value="5"/>
</dbReference>
<evidence type="ECO:0000256" key="3">
    <source>
        <dbReference type="ARBA" id="ARBA00022723"/>
    </source>
</evidence>
<keyword evidence="5" id="KW-0863">Zinc-finger</keyword>
<keyword evidence="6" id="KW-0862">Zinc</keyword>
<protein>
    <recommendedName>
        <fullName evidence="11">R3H domain-containing protein</fullName>
    </recommendedName>
</protein>
<dbReference type="InterPro" id="IPR001374">
    <property type="entry name" value="R3H_dom"/>
</dbReference>
<feature type="region of interest" description="Disordered" evidence="10">
    <location>
        <begin position="1050"/>
        <end position="1071"/>
    </location>
</feature>
<dbReference type="GO" id="GO:0005634">
    <property type="term" value="C:nucleus"/>
    <property type="evidence" value="ECO:0007669"/>
    <property type="project" value="UniProtKB-SubCell"/>
</dbReference>
<dbReference type="InterPro" id="IPR034077">
    <property type="entry name" value="R3H_FAP1"/>
</dbReference>
<dbReference type="GO" id="GO:0000122">
    <property type="term" value="P:negative regulation of transcription by RNA polymerase II"/>
    <property type="evidence" value="ECO:0007669"/>
    <property type="project" value="TreeGrafter"/>
</dbReference>
<gene>
    <name evidence="12" type="ORF">BJ878DRAFT_490567</name>
</gene>
<dbReference type="AlphaFoldDB" id="A0A9P7Z9P3"/>
<evidence type="ECO:0000256" key="6">
    <source>
        <dbReference type="ARBA" id="ARBA00022833"/>
    </source>
</evidence>
<dbReference type="SMART" id="SM00393">
    <property type="entry name" value="R3H"/>
    <property type="match status" value="1"/>
</dbReference>
<feature type="compositionally biased region" description="Low complexity" evidence="10">
    <location>
        <begin position="104"/>
        <end position="120"/>
    </location>
</feature>
<reference evidence="12" key="1">
    <citation type="journal article" date="2021" name="IMA Fungus">
        <title>Genomic characterization of three marine fungi, including Emericellopsis atlantica sp. nov. with signatures of a generalist lifestyle and marine biomass degradation.</title>
        <authorList>
            <person name="Hagestad O.C."/>
            <person name="Hou L."/>
            <person name="Andersen J.H."/>
            <person name="Hansen E.H."/>
            <person name="Altermark B."/>
            <person name="Li C."/>
            <person name="Kuhnert E."/>
            <person name="Cox R.J."/>
            <person name="Crous P.W."/>
            <person name="Spatafora J.W."/>
            <person name="Lail K."/>
            <person name="Amirebrahimi M."/>
            <person name="Lipzen A."/>
            <person name="Pangilinan J."/>
            <person name="Andreopoulos W."/>
            <person name="Hayes R.D."/>
            <person name="Ng V."/>
            <person name="Grigoriev I.V."/>
            <person name="Jackson S.A."/>
            <person name="Sutton T.D.S."/>
            <person name="Dobson A.D.W."/>
            <person name="Rama T."/>
        </authorList>
    </citation>
    <scope>NUCLEOTIDE SEQUENCE</scope>
    <source>
        <strain evidence="12">TRa3180A</strain>
    </source>
</reference>
<feature type="compositionally biased region" description="Low complexity" evidence="10">
    <location>
        <begin position="1"/>
        <end position="16"/>
    </location>
</feature>
<dbReference type="SUPFAM" id="SSF82708">
    <property type="entry name" value="R3H domain"/>
    <property type="match status" value="1"/>
</dbReference>
<comment type="caution">
    <text evidence="12">The sequence shown here is derived from an EMBL/GenBank/DDBJ whole genome shotgun (WGS) entry which is preliminary data.</text>
</comment>
<dbReference type="CDD" id="cd16492">
    <property type="entry name" value="RING-CH-C4HC3_NFX1-like"/>
    <property type="match status" value="1"/>
</dbReference>
<feature type="compositionally biased region" description="Low complexity" evidence="10">
    <location>
        <begin position="39"/>
        <end position="49"/>
    </location>
</feature>
<dbReference type="FunFam" id="3.30.1370.50:FF:000006">
    <property type="entry name" value="NF-X1 finger transcription factor"/>
    <property type="match status" value="1"/>
</dbReference>
<dbReference type="InterPro" id="IPR000967">
    <property type="entry name" value="Znf_NFX1"/>
</dbReference>
<accession>A0A9P7Z9P3</accession>
<name>A0A9P7Z9P3_9HELO</name>
<dbReference type="Pfam" id="PF01422">
    <property type="entry name" value="zf-NF-X1"/>
    <property type="match status" value="6"/>
</dbReference>
<feature type="compositionally biased region" description="Basic residues" evidence="10">
    <location>
        <begin position="17"/>
        <end position="28"/>
    </location>
</feature>
<sequence>MSTAERPAAAPAGGNRPPRHRRAPRRGGRGGATENIRVEPAAAPSSEASLQLRIAPTNSVPTGKSARPRGGRRGGRGEGFQGNGRRGGAQPMVNGSRVFGGQLTTTPSAPSSVARSVVGSLAPDAPEFVPGRPVAARPRPQQPRARRMSKSQAPDIATRTHEDITNGHYECVICTNEVLPKSKVWSCKTCWSVLHLSCVKRWSKNEVSTHQQRAVENGELPPPRQWRCPGCNLPKEQVPEHYTCWCAKEQDPRPIPGLPHSCGQSCSKSRPGCPHPCTSVCHAGPCPPCAYMGPSLPCFCGKETSSRRCVDTNYDSGWNCGQICGDLLPCGKHTCPKTCHEGLCNSCEVMIESRCCCGRAQQSIPCSEREEELESELEGDAWVGSFDCGNSETRKYDCGEHFYDTTCKPQHSELLHCPDSPDVVNNCPCGKTLLSALLPESRTTCSTPIPHCEEKCQKELACGHSCPQTCHQGECRPCFEKSQVPCRCGRTTHMTMCHQGKIEPPSCMRVCQSNLNCGRHNCGERCCPGEKKASERQASKRKHRALNAPAVEENVEAEHICLRVCGRPLKCGNHACADLCHKGPCRSCLEAIFEDISCACGRTVLQPPQPCGSQPPPCHFHCTRPNTCQHPPIKHQCHPDSVSCPKCSYLVEKPCVCGKRTFKNQPCWFSEVRCGLPCGKKLKCGTHFCQLQCHRPGQCEDATSQCAQSCGRKRQSCEHTCTDKCHAPYPCKETTPCTAKTFITCECQHQKKVVQCLASRSGEGNTKKTLECNDECLKLQRNAKLAAALNIDPTTHLDDHNPYSTETLDLFKASIKFGQTYEREFRVFAADIKEKRLRFKPMQASQRAFIHSLAEDYGLDSESQDPEPHRHVSIFKTPRFVSAPMKTLGQCVKIIKPVPEPTLASMSLVTTAEPYNALLLSNPRFGLTIDELAHSLSPHLSKTKPEISFLPSGDVVVKIAPSSLSWHTPSPLPGLKISIAKKVEDLELASATSLCAVDVSFNVVRREDTSFGGGWSQVAKGGLGGRATLTAAVGKTSSFTVLGKGLAKKEKKEPAEEAVDDWEREVEGWDQ</sequence>
<proteinExistence type="inferred from homology"/>
<feature type="compositionally biased region" description="Acidic residues" evidence="10">
    <location>
        <begin position="1056"/>
        <end position="1071"/>
    </location>
</feature>
<feature type="compositionally biased region" description="Low complexity" evidence="10">
    <location>
        <begin position="129"/>
        <end position="143"/>
    </location>
</feature>
<dbReference type="GO" id="GO:0000977">
    <property type="term" value="F:RNA polymerase II transcription regulatory region sequence-specific DNA binding"/>
    <property type="evidence" value="ECO:0007669"/>
    <property type="project" value="TreeGrafter"/>
</dbReference>
<evidence type="ECO:0000256" key="4">
    <source>
        <dbReference type="ARBA" id="ARBA00022737"/>
    </source>
</evidence>
<evidence type="ECO:0000259" key="11">
    <source>
        <dbReference type="PROSITE" id="PS51061"/>
    </source>
</evidence>
<feature type="region of interest" description="Disordered" evidence="10">
    <location>
        <begin position="1"/>
        <end position="156"/>
    </location>
</feature>
<dbReference type="EMBL" id="MU253760">
    <property type="protein sequence ID" value="KAG9247930.1"/>
    <property type="molecule type" value="Genomic_DNA"/>
</dbReference>
<dbReference type="Gene3D" id="3.30.1370.50">
    <property type="entry name" value="R3H-like domain"/>
    <property type="match status" value="1"/>
</dbReference>
<dbReference type="Pfam" id="PF01424">
    <property type="entry name" value="R3H"/>
    <property type="match status" value="1"/>
</dbReference>
<feature type="compositionally biased region" description="Gly residues" evidence="10">
    <location>
        <begin position="77"/>
        <end position="87"/>
    </location>
</feature>
<comment type="subcellular location">
    <subcellularLocation>
        <location evidence="1">Nucleus</location>
    </subcellularLocation>
</comment>
<evidence type="ECO:0000256" key="10">
    <source>
        <dbReference type="SAM" id="MobiDB-lite"/>
    </source>
</evidence>
<evidence type="ECO:0000256" key="1">
    <source>
        <dbReference type="ARBA" id="ARBA00004123"/>
    </source>
</evidence>
<dbReference type="InterPro" id="IPR036867">
    <property type="entry name" value="R3H_dom_sf"/>
</dbReference>
<evidence type="ECO:0000256" key="9">
    <source>
        <dbReference type="ARBA" id="ARBA00023242"/>
    </source>
</evidence>
<feature type="domain" description="R3H" evidence="11">
    <location>
        <begin position="815"/>
        <end position="878"/>
    </location>
</feature>
<dbReference type="GO" id="GO:0008270">
    <property type="term" value="F:zinc ion binding"/>
    <property type="evidence" value="ECO:0007669"/>
    <property type="project" value="UniProtKB-KW"/>
</dbReference>
<dbReference type="PANTHER" id="PTHR12360">
    <property type="entry name" value="NUCLEAR TRANSCRIPTION FACTOR, X-BOX BINDING 1 NFX1"/>
    <property type="match status" value="1"/>
</dbReference>
<comment type="similarity">
    <text evidence="2">Belongs to the NFX1 family.</text>
</comment>
<dbReference type="PANTHER" id="PTHR12360:SF12">
    <property type="entry name" value="TRANSCRIPTIONAL REPRESSOR NF-X1"/>
    <property type="match status" value="1"/>
</dbReference>
<evidence type="ECO:0000256" key="8">
    <source>
        <dbReference type="ARBA" id="ARBA00023163"/>
    </source>
</evidence>
<evidence type="ECO:0000313" key="13">
    <source>
        <dbReference type="Proteomes" id="UP000887226"/>
    </source>
</evidence>
<keyword evidence="7" id="KW-0805">Transcription regulation</keyword>
<keyword evidence="13" id="KW-1185">Reference proteome</keyword>
<keyword evidence="9" id="KW-0539">Nucleus</keyword>
<dbReference type="GO" id="GO:0000981">
    <property type="term" value="F:DNA-binding transcription factor activity, RNA polymerase II-specific"/>
    <property type="evidence" value="ECO:0007669"/>
    <property type="project" value="TreeGrafter"/>
</dbReference>
<evidence type="ECO:0000256" key="2">
    <source>
        <dbReference type="ARBA" id="ARBA00007269"/>
    </source>
</evidence>
<dbReference type="Proteomes" id="UP000887226">
    <property type="component" value="Unassembled WGS sequence"/>
</dbReference>
<keyword evidence="3" id="KW-0479">Metal-binding</keyword>
<dbReference type="PROSITE" id="PS51061">
    <property type="entry name" value="R3H"/>
    <property type="match status" value="1"/>
</dbReference>
<evidence type="ECO:0000256" key="7">
    <source>
        <dbReference type="ARBA" id="ARBA00023015"/>
    </source>
</evidence>
<organism evidence="12 13">
    <name type="scientific">Calycina marina</name>
    <dbReference type="NCBI Taxonomy" id="1763456"/>
    <lineage>
        <taxon>Eukaryota</taxon>
        <taxon>Fungi</taxon>
        <taxon>Dikarya</taxon>
        <taxon>Ascomycota</taxon>
        <taxon>Pezizomycotina</taxon>
        <taxon>Leotiomycetes</taxon>
        <taxon>Helotiales</taxon>
        <taxon>Pezizellaceae</taxon>
        <taxon>Calycina</taxon>
    </lineage>
</organism>
<dbReference type="InterPro" id="IPR034078">
    <property type="entry name" value="NFX1_fam"/>
</dbReference>
<evidence type="ECO:0000313" key="12">
    <source>
        <dbReference type="EMBL" id="KAG9247930.1"/>
    </source>
</evidence>
<evidence type="ECO:0000256" key="5">
    <source>
        <dbReference type="ARBA" id="ARBA00022771"/>
    </source>
</evidence>
<dbReference type="OrthoDB" id="6512771at2759"/>